<evidence type="ECO:0000313" key="1">
    <source>
        <dbReference type="EMBL" id="SMC85996.1"/>
    </source>
</evidence>
<name>A0A1W2CLW5_9HYPH</name>
<proteinExistence type="predicted"/>
<organism evidence="1 2">
    <name type="scientific">Fulvimarina manganoxydans</name>
    <dbReference type="NCBI Taxonomy" id="937218"/>
    <lineage>
        <taxon>Bacteria</taxon>
        <taxon>Pseudomonadati</taxon>
        <taxon>Pseudomonadota</taxon>
        <taxon>Alphaproteobacteria</taxon>
        <taxon>Hyphomicrobiales</taxon>
        <taxon>Aurantimonadaceae</taxon>
        <taxon>Fulvimarina</taxon>
    </lineage>
</organism>
<dbReference type="AlphaFoldDB" id="A0A1W2CLW5"/>
<protein>
    <recommendedName>
        <fullName evidence="3">DUF1508 domain-containing protein</fullName>
    </recommendedName>
</protein>
<accession>A0A1W2CLW5</accession>
<keyword evidence="2" id="KW-1185">Reference proteome</keyword>
<evidence type="ECO:0000313" key="2">
    <source>
        <dbReference type="Proteomes" id="UP000192656"/>
    </source>
</evidence>
<sequence length="76" mass="8413">MTPQTQAIRVRTDKLPDGSWTWSLVGPQGDAIKSGRSVFMTREMAEQTGVKQAQLEQMAQQLAPMAINGRQGIARR</sequence>
<dbReference type="EMBL" id="FWXR01000010">
    <property type="protein sequence ID" value="SMC85996.1"/>
    <property type="molecule type" value="Genomic_DNA"/>
</dbReference>
<evidence type="ECO:0008006" key="3">
    <source>
        <dbReference type="Google" id="ProtNLM"/>
    </source>
</evidence>
<dbReference type="Proteomes" id="UP000192656">
    <property type="component" value="Unassembled WGS sequence"/>
</dbReference>
<gene>
    <name evidence="1" type="ORF">SAMN06297251_110130</name>
</gene>
<reference evidence="1 2" key="1">
    <citation type="submission" date="2017-04" db="EMBL/GenBank/DDBJ databases">
        <authorList>
            <person name="Afonso C.L."/>
            <person name="Miller P.J."/>
            <person name="Scott M.A."/>
            <person name="Spackman E."/>
            <person name="Goraichik I."/>
            <person name="Dimitrov K.M."/>
            <person name="Suarez D.L."/>
            <person name="Swayne D.E."/>
        </authorList>
    </citation>
    <scope>NUCLEOTIDE SEQUENCE [LARGE SCALE GENOMIC DNA]</scope>
    <source>
        <strain evidence="1 2">CGMCC 1.10972</strain>
    </source>
</reference>